<dbReference type="AlphaFoldDB" id="A0A512RMU7"/>
<evidence type="ECO:0000256" key="7">
    <source>
        <dbReference type="ARBA" id="ARBA00023136"/>
    </source>
</evidence>
<keyword evidence="2 8" id="KW-0812">Transmembrane</keyword>
<keyword evidence="7 8" id="KW-0472">Membrane</keyword>
<dbReference type="PRINTS" id="PR00120">
    <property type="entry name" value="HATPASE"/>
</dbReference>
<dbReference type="RefSeq" id="WP_186831102.1">
    <property type="nucleotide sequence ID" value="NZ_BKAU01000004.1"/>
</dbReference>
<keyword evidence="4" id="KW-0067">ATP-binding</keyword>
<feature type="transmembrane region" description="Helical" evidence="8">
    <location>
        <begin position="658"/>
        <end position="679"/>
    </location>
</feature>
<dbReference type="SFLD" id="SFLDF00027">
    <property type="entry name" value="p-type_atpase"/>
    <property type="match status" value="1"/>
</dbReference>
<dbReference type="Gene3D" id="3.40.50.1000">
    <property type="entry name" value="HAD superfamily/HAD-like"/>
    <property type="match status" value="1"/>
</dbReference>
<dbReference type="InterPro" id="IPR059000">
    <property type="entry name" value="ATPase_P-type_domA"/>
</dbReference>
<keyword evidence="6 8" id="KW-1133">Transmembrane helix</keyword>
<dbReference type="InterPro" id="IPR008250">
    <property type="entry name" value="ATPase_P-typ_transduc_dom_A_sf"/>
</dbReference>
<dbReference type="NCBIfam" id="TIGR01494">
    <property type="entry name" value="ATPase_P-type"/>
    <property type="match status" value="2"/>
</dbReference>
<dbReference type="Pfam" id="PF00702">
    <property type="entry name" value="Hydrolase"/>
    <property type="match status" value="1"/>
</dbReference>
<dbReference type="Pfam" id="PF00690">
    <property type="entry name" value="Cation_ATPase_N"/>
    <property type="match status" value="1"/>
</dbReference>
<feature type="transmembrane region" description="Helical" evidence="8">
    <location>
        <begin position="222"/>
        <end position="240"/>
    </location>
</feature>
<feature type="transmembrane region" description="Helical" evidence="8">
    <location>
        <begin position="776"/>
        <end position="794"/>
    </location>
</feature>
<dbReference type="SUPFAM" id="SSF56784">
    <property type="entry name" value="HAD-like"/>
    <property type="match status" value="1"/>
</dbReference>
<dbReference type="Pfam" id="PF00689">
    <property type="entry name" value="Cation_ATPase_C"/>
    <property type="match status" value="1"/>
</dbReference>
<accession>A0A512RMU7</accession>
<reference evidence="12 13" key="1">
    <citation type="submission" date="2019-07" db="EMBL/GenBank/DDBJ databases">
        <title>Whole genome shotgun sequence of Chitinophaga cymbidii NBRC 109752.</title>
        <authorList>
            <person name="Hosoyama A."/>
            <person name="Uohara A."/>
            <person name="Ohji S."/>
            <person name="Ichikawa N."/>
        </authorList>
    </citation>
    <scope>NUCLEOTIDE SEQUENCE [LARGE SCALE GENOMIC DNA]</scope>
    <source>
        <strain evidence="12 13">NBRC 109752</strain>
    </source>
</reference>
<dbReference type="GO" id="GO:0005524">
    <property type="term" value="F:ATP binding"/>
    <property type="evidence" value="ECO:0007669"/>
    <property type="project" value="UniProtKB-KW"/>
</dbReference>
<organism evidence="12 13">
    <name type="scientific">Chitinophaga cymbidii</name>
    <dbReference type="NCBI Taxonomy" id="1096750"/>
    <lineage>
        <taxon>Bacteria</taxon>
        <taxon>Pseudomonadati</taxon>
        <taxon>Bacteroidota</taxon>
        <taxon>Chitinophagia</taxon>
        <taxon>Chitinophagales</taxon>
        <taxon>Chitinophagaceae</taxon>
        <taxon>Chitinophaga</taxon>
    </lineage>
</organism>
<dbReference type="InterPro" id="IPR044492">
    <property type="entry name" value="P_typ_ATPase_HD_dom"/>
</dbReference>
<dbReference type="Pfam" id="PF00122">
    <property type="entry name" value="E1-E2_ATPase"/>
    <property type="match status" value="1"/>
</dbReference>
<feature type="transmembrane region" description="Helical" evidence="8">
    <location>
        <begin position="706"/>
        <end position="725"/>
    </location>
</feature>
<dbReference type="GO" id="GO:0016887">
    <property type="term" value="F:ATP hydrolysis activity"/>
    <property type="evidence" value="ECO:0007669"/>
    <property type="project" value="InterPro"/>
</dbReference>
<dbReference type="InterPro" id="IPR001757">
    <property type="entry name" value="P_typ_ATPase"/>
</dbReference>
<comment type="subcellular location">
    <subcellularLocation>
        <location evidence="1">Membrane</location>
        <topology evidence="1">Multi-pass membrane protein</topology>
    </subcellularLocation>
</comment>
<dbReference type="SFLD" id="SFLDG00002">
    <property type="entry name" value="C1.7:_P-type_atpase_like"/>
    <property type="match status" value="1"/>
</dbReference>
<evidence type="ECO:0000313" key="12">
    <source>
        <dbReference type="EMBL" id="GEP97017.1"/>
    </source>
</evidence>
<dbReference type="InterPro" id="IPR036412">
    <property type="entry name" value="HAD-like_sf"/>
</dbReference>
<dbReference type="PRINTS" id="PR00119">
    <property type="entry name" value="CATATPASE"/>
</dbReference>
<evidence type="ECO:0000256" key="3">
    <source>
        <dbReference type="ARBA" id="ARBA00022741"/>
    </source>
</evidence>
<evidence type="ECO:0000256" key="5">
    <source>
        <dbReference type="ARBA" id="ARBA00022967"/>
    </source>
</evidence>
<evidence type="ECO:0000259" key="9">
    <source>
        <dbReference type="Pfam" id="PF00122"/>
    </source>
</evidence>
<dbReference type="Gene3D" id="2.70.150.10">
    <property type="entry name" value="Calcium-transporting ATPase, cytoplasmic transduction domain A"/>
    <property type="match status" value="1"/>
</dbReference>
<comment type="caution">
    <text evidence="12">The sequence shown here is derived from an EMBL/GenBank/DDBJ whole genome shotgun (WGS) entry which is preliminary data.</text>
</comment>
<protein>
    <submittedName>
        <fullName evidence="12">ATPase</fullName>
    </submittedName>
</protein>
<evidence type="ECO:0000313" key="13">
    <source>
        <dbReference type="Proteomes" id="UP000321436"/>
    </source>
</evidence>
<feature type="transmembrane region" description="Helical" evidence="8">
    <location>
        <begin position="252"/>
        <end position="280"/>
    </location>
</feature>
<dbReference type="InterPro" id="IPR006068">
    <property type="entry name" value="ATPase_P-typ_cation-transptr_C"/>
</dbReference>
<dbReference type="PROSITE" id="PS00154">
    <property type="entry name" value="ATPASE_E1_E2"/>
    <property type="match status" value="1"/>
</dbReference>
<feature type="transmembrane region" description="Helical" evidence="8">
    <location>
        <begin position="42"/>
        <end position="65"/>
    </location>
</feature>
<evidence type="ECO:0000256" key="1">
    <source>
        <dbReference type="ARBA" id="ARBA00004141"/>
    </source>
</evidence>
<dbReference type="InterPro" id="IPR023299">
    <property type="entry name" value="ATPase_P-typ_cyto_dom_N"/>
</dbReference>
<dbReference type="InterPro" id="IPR018303">
    <property type="entry name" value="ATPase_P-typ_P_site"/>
</dbReference>
<dbReference type="InterPro" id="IPR023298">
    <property type="entry name" value="ATPase_P-typ_TM_dom_sf"/>
</dbReference>
<keyword evidence="3" id="KW-0547">Nucleotide-binding</keyword>
<feature type="transmembrane region" description="Helical" evidence="8">
    <location>
        <begin position="800"/>
        <end position="822"/>
    </location>
</feature>
<evidence type="ECO:0000256" key="8">
    <source>
        <dbReference type="SAM" id="Phobius"/>
    </source>
</evidence>
<dbReference type="SFLD" id="SFLDS00003">
    <property type="entry name" value="Haloacid_Dehalogenase"/>
    <property type="match status" value="1"/>
</dbReference>
<keyword evidence="13" id="KW-1185">Reference proteome</keyword>
<dbReference type="Proteomes" id="UP000321436">
    <property type="component" value="Unassembled WGS sequence"/>
</dbReference>
<dbReference type="InterPro" id="IPR023214">
    <property type="entry name" value="HAD_sf"/>
</dbReference>
<feature type="transmembrane region" description="Helical" evidence="8">
    <location>
        <begin position="631"/>
        <end position="652"/>
    </location>
</feature>
<feature type="domain" description="Cation-transporting P-type ATPase C-terminal" evidence="10">
    <location>
        <begin position="656"/>
        <end position="826"/>
    </location>
</feature>
<feature type="transmembrane region" description="Helical" evidence="8">
    <location>
        <begin position="737"/>
        <end position="755"/>
    </location>
</feature>
<gene>
    <name evidence="12" type="ORF">CCY01nite_32770</name>
</gene>
<sequence>MPDKVIPTDHLKGISQAEAAALQASEGKNIIYTGRTGNMRHVIASVVREPMFILLIIAGVLYFVLGQPAEGYMTVTAIMLVTAISVYQELRSNRALEALKTFTQQKTLVLRDGREISVIPQDLVPGDIVILAEGNIVPADARVVQQNDLSVDESILTGESFPVKKSTQAGEDLLYHGTVVNSGRCYARITAIGNRTALGKIGKAVSAYTYTQTVLQQQIGRYVKRLALFGLSAFVLIWLANYVRSGGLAESLLFGLTLAMAAIPEEIPVAFSSFMALGAYHLGRLGIISRSPQVIENLGAVSVVCLDKTGTITENRMEVKSVFRFEDGMLVLKEASTPAAAEVLGLATLASEQSPFDAMEKAILMAFAPVAENFPLTGLIQVDEYPLEGNPPMMTHIFREGAQRIAAAKGAAERILRVCGIADEAAANMRDLIRREAALGYRILGVASAVCPEGALPERQDDFAWKLAGIICLYDPPRKNAKAAISALHDAQIDVKLLTGDFMETAVTIARQVGIHITGNCLTGNDVMAQTQEELAAAVRHTSIFARMFPEAKEKVIRSLQANGAVVAMTGDGVNDAPALKAADIGIAMGQKGTEMARGAADLVITDDNLARIMEAVRQGRKIFINLKKSVRYIISIHIPIILTASVPVLLGWKYPNIFSPVHIIFLELIMGPTCSIFFEREPVEESAMKLPPRKRDAGIFTKEELIISVCLGLTITMGVLGLYYSGISTNMPLEKIRTLVFSTLLAANVLLTFTNRSFRDSLFTTLRYKNKLAPWVLISSLLFSAIILFVPMARELFGLLPLTFSDILLCVAVAFGTVIWFEGYKGYKRAYSPPSS</sequence>
<dbReference type="SUPFAM" id="SSF81653">
    <property type="entry name" value="Calcium ATPase, transduction domain A"/>
    <property type="match status" value="1"/>
</dbReference>
<evidence type="ECO:0000256" key="4">
    <source>
        <dbReference type="ARBA" id="ARBA00022840"/>
    </source>
</evidence>
<keyword evidence="5" id="KW-1278">Translocase</keyword>
<proteinExistence type="predicted"/>
<name>A0A512RMU7_9BACT</name>
<dbReference type="Gene3D" id="3.40.1110.10">
    <property type="entry name" value="Calcium-transporting ATPase, cytoplasmic domain N"/>
    <property type="match status" value="1"/>
</dbReference>
<feature type="domain" description="P-type ATPase A" evidence="9">
    <location>
        <begin position="103"/>
        <end position="205"/>
    </location>
</feature>
<feature type="domain" description="Cation-transporting P-type ATPase N-terminal" evidence="11">
    <location>
        <begin position="8"/>
        <end position="61"/>
    </location>
</feature>
<feature type="transmembrane region" description="Helical" evidence="8">
    <location>
        <begin position="71"/>
        <end position="90"/>
    </location>
</feature>
<evidence type="ECO:0000256" key="2">
    <source>
        <dbReference type="ARBA" id="ARBA00022692"/>
    </source>
</evidence>
<dbReference type="InterPro" id="IPR004014">
    <property type="entry name" value="ATPase_P-typ_cation-transptr_N"/>
</dbReference>
<dbReference type="GO" id="GO:0016020">
    <property type="term" value="C:membrane"/>
    <property type="evidence" value="ECO:0007669"/>
    <property type="project" value="UniProtKB-SubCell"/>
</dbReference>
<dbReference type="EMBL" id="BKAU01000004">
    <property type="protein sequence ID" value="GEP97017.1"/>
    <property type="molecule type" value="Genomic_DNA"/>
</dbReference>
<dbReference type="PANTHER" id="PTHR42861">
    <property type="entry name" value="CALCIUM-TRANSPORTING ATPASE"/>
    <property type="match status" value="1"/>
</dbReference>
<evidence type="ECO:0000259" key="10">
    <source>
        <dbReference type="Pfam" id="PF00689"/>
    </source>
</evidence>
<dbReference type="SUPFAM" id="SSF81660">
    <property type="entry name" value="Metal cation-transporting ATPase, ATP-binding domain N"/>
    <property type="match status" value="1"/>
</dbReference>
<dbReference type="Gene3D" id="1.20.1110.10">
    <property type="entry name" value="Calcium-transporting ATPase, transmembrane domain"/>
    <property type="match status" value="1"/>
</dbReference>
<evidence type="ECO:0000259" key="11">
    <source>
        <dbReference type="Pfam" id="PF00690"/>
    </source>
</evidence>
<evidence type="ECO:0000256" key="6">
    <source>
        <dbReference type="ARBA" id="ARBA00022989"/>
    </source>
</evidence>
<dbReference type="SUPFAM" id="SSF81665">
    <property type="entry name" value="Calcium ATPase, transmembrane domain M"/>
    <property type="match status" value="1"/>
</dbReference>